<proteinExistence type="predicted"/>
<organism evidence="2 3">
    <name type="scientific">Belnapia arida</name>
    <dbReference type="NCBI Taxonomy" id="2804533"/>
    <lineage>
        <taxon>Bacteria</taxon>
        <taxon>Pseudomonadati</taxon>
        <taxon>Pseudomonadota</taxon>
        <taxon>Alphaproteobacteria</taxon>
        <taxon>Acetobacterales</taxon>
        <taxon>Roseomonadaceae</taxon>
        <taxon>Belnapia</taxon>
    </lineage>
</organism>
<evidence type="ECO:0000313" key="2">
    <source>
        <dbReference type="EMBL" id="MBL6081706.1"/>
    </source>
</evidence>
<name>A0ABS1UAJ2_9PROT</name>
<comment type="caution">
    <text evidence="2">The sequence shown here is derived from an EMBL/GenBank/DDBJ whole genome shotgun (WGS) entry which is preliminary data.</text>
</comment>
<accession>A0ABS1UAJ2</accession>
<reference evidence="2 3" key="1">
    <citation type="submission" date="2021-01" db="EMBL/GenBank/DDBJ databases">
        <title>Belnapia mucosa sp. nov. and Belnapia arida sp. nov., isolated from the Tabernas Desert (Almeria, Spain).</title>
        <authorList>
            <person name="Molina-Menor E."/>
            <person name="Vidal-Verdu A."/>
            <person name="Calonge A."/>
            <person name="Satari L."/>
            <person name="Pereto J."/>
            <person name="Porcar M."/>
        </authorList>
    </citation>
    <scope>NUCLEOTIDE SEQUENCE [LARGE SCALE GENOMIC DNA]</scope>
    <source>
        <strain evidence="2 3">T18</strain>
    </source>
</reference>
<sequence>MHLLADSIALLLCRPGAWWDGKHGTRRRQARRVLHLATDTDTGDIAASVLTGRDADDGSQVGSLLNLIDRSLSPFIGDGSYDRKNIYAEVTARHPEAAVVMPPRASAALSAVAETDLT</sequence>
<evidence type="ECO:0000313" key="3">
    <source>
        <dbReference type="Proteomes" id="UP000660885"/>
    </source>
</evidence>
<dbReference type="InterPro" id="IPR002559">
    <property type="entry name" value="Transposase_11"/>
</dbReference>
<dbReference type="Proteomes" id="UP000660885">
    <property type="component" value="Unassembled WGS sequence"/>
</dbReference>
<dbReference type="EMBL" id="JAETWB010000034">
    <property type="protein sequence ID" value="MBL6081706.1"/>
    <property type="molecule type" value="Genomic_DNA"/>
</dbReference>
<feature type="domain" description="Transposase IS4-like" evidence="1">
    <location>
        <begin position="2"/>
        <end position="93"/>
    </location>
</feature>
<keyword evidence="3" id="KW-1185">Reference proteome</keyword>
<evidence type="ECO:0000259" key="1">
    <source>
        <dbReference type="Pfam" id="PF01609"/>
    </source>
</evidence>
<protein>
    <submittedName>
        <fullName evidence="2">Transposase</fullName>
    </submittedName>
</protein>
<dbReference type="Pfam" id="PF01609">
    <property type="entry name" value="DDE_Tnp_1"/>
    <property type="match status" value="1"/>
</dbReference>
<gene>
    <name evidence="2" type="ORF">JMJ56_27370</name>
</gene>